<gene>
    <name evidence="3" type="ORF">SAMN04489764_4311</name>
</gene>
<feature type="domain" description="SGNH hydrolase-type esterase" evidence="2">
    <location>
        <begin position="225"/>
        <end position="421"/>
    </location>
</feature>
<keyword evidence="4" id="KW-1185">Reference proteome</keyword>
<feature type="signal peptide" evidence="1">
    <location>
        <begin position="1"/>
        <end position="27"/>
    </location>
</feature>
<reference evidence="3 4" key="1">
    <citation type="submission" date="2016-10" db="EMBL/GenBank/DDBJ databases">
        <authorList>
            <person name="de Groot N.N."/>
        </authorList>
    </citation>
    <scope>NUCLEOTIDE SEQUENCE [LARGE SCALE GENOMIC DNA]</scope>
    <source>
        <strain evidence="3 4">DSM 43794</strain>
    </source>
</reference>
<dbReference type="CDD" id="cd01830">
    <property type="entry name" value="XynE_like"/>
    <property type="match status" value="1"/>
</dbReference>
<evidence type="ECO:0000313" key="3">
    <source>
        <dbReference type="EMBL" id="SDR23434.1"/>
    </source>
</evidence>
<name>A0A1H1HDB2_9ACTN</name>
<dbReference type="Proteomes" id="UP000217103">
    <property type="component" value="Unassembled WGS sequence"/>
</dbReference>
<proteinExistence type="predicted"/>
<sequence>MSSASSANRLLVALTTALAGACAIALASGTPDTGDKSPATGENTWVAAWGTAVQRPVAGTEDTGPNWSRKGFANQTLRQVVRLTGGGKAVRIRLSNRYGSRPLKVAGATVGRSGGGALVWPDTMRKVTFRGAASVVVPPGGQVVSDAVTMETSPLEKLAVTLRFTEPTGPATFHRFTTATSYRARGDHLHDIGADAFTQSTNAWYYLSGVEVAPRNGDADRTVVAFGDSLIDGVGATREADSRFTDELAERLITERRPWNVVNAGIAGGRLLNDSACFGEKATARFQRDVLDRPGVSAVIIHLGANDIGFPQLDGECVHPNPSVTATQLIEGHRALIRAAHERGLKAIGTTIVPLRGALLPFWNSRAEKVRAEVNEWIRTSGEYDAVLDADRAMADADAPDRPRPGYVFQDGLHPDDAGYHAIAAAMDLGEL</sequence>
<dbReference type="PANTHER" id="PTHR43784:SF2">
    <property type="entry name" value="GDSL-LIKE LIPASE_ACYLHYDROLASE, PUTATIVE (AFU_ORTHOLOGUE AFUA_2G00820)-RELATED"/>
    <property type="match status" value="1"/>
</dbReference>
<dbReference type="InterPro" id="IPR053140">
    <property type="entry name" value="GDSL_Rv0518-like"/>
</dbReference>
<dbReference type="RefSeq" id="WP_093261403.1">
    <property type="nucleotide sequence ID" value="NZ_FNKK01000002.1"/>
</dbReference>
<protein>
    <submittedName>
        <fullName evidence="3">Lysophospholipase L1</fullName>
    </submittedName>
</protein>
<dbReference type="AlphaFoldDB" id="A0A1H1HDB2"/>
<feature type="chain" id="PRO_5011569801" evidence="1">
    <location>
        <begin position="28"/>
        <end position="432"/>
    </location>
</feature>
<dbReference type="OrthoDB" id="1828825at2"/>
<dbReference type="InterPro" id="IPR013830">
    <property type="entry name" value="SGNH_hydro"/>
</dbReference>
<organism evidence="3 4">
    <name type="scientific">Thermostaphylospora chromogena</name>
    <dbReference type="NCBI Taxonomy" id="35622"/>
    <lineage>
        <taxon>Bacteria</taxon>
        <taxon>Bacillati</taxon>
        <taxon>Actinomycetota</taxon>
        <taxon>Actinomycetes</taxon>
        <taxon>Streptosporangiales</taxon>
        <taxon>Thermomonosporaceae</taxon>
        <taxon>Thermostaphylospora</taxon>
    </lineage>
</organism>
<dbReference type="Pfam" id="PF13472">
    <property type="entry name" value="Lipase_GDSL_2"/>
    <property type="match status" value="1"/>
</dbReference>
<evidence type="ECO:0000259" key="2">
    <source>
        <dbReference type="Pfam" id="PF13472"/>
    </source>
</evidence>
<dbReference type="Gene3D" id="3.40.50.1110">
    <property type="entry name" value="SGNH hydrolase"/>
    <property type="match status" value="1"/>
</dbReference>
<evidence type="ECO:0000313" key="4">
    <source>
        <dbReference type="Proteomes" id="UP000217103"/>
    </source>
</evidence>
<dbReference type="EMBL" id="FNKK01000002">
    <property type="protein sequence ID" value="SDR23434.1"/>
    <property type="molecule type" value="Genomic_DNA"/>
</dbReference>
<dbReference type="STRING" id="35622.SAMN04489764_4311"/>
<dbReference type="SUPFAM" id="SSF52266">
    <property type="entry name" value="SGNH hydrolase"/>
    <property type="match status" value="1"/>
</dbReference>
<evidence type="ECO:0000256" key="1">
    <source>
        <dbReference type="SAM" id="SignalP"/>
    </source>
</evidence>
<dbReference type="InterPro" id="IPR036514">
    <property type="entry name" value="SGNH_hydro_sf"/>
</dbReference>
<dbReference type="PANTHER" id="PTHR43784">
    <property type="entry name" value="GDSL-LIKE LIPASE/ACYLHYDROLASE, PUTATIVE (AFU_ORTHOLOGUE AFUA_2G00820)-RELATED"/>
    <property type="match status" value="1"/>
</dbReference>
<keyword evidence="1" id="KW-0732">Signal</keyword>
<accession>A0A1H1HDB2</accession>